<dbReference type="RefSeq" id="XP_053589030.1">
    <property type="nucleotide sequence ID" value="XM_053724836.1"/>
</dbReference>
<dbReference type="PANTHER" id="PTHR37432:SF1">
    <property type="entry name" value="HAT C-TERMINAL DIMERISATION DOMAIN-CONTAINING PROTEIN-RELATED"/>
    <property type="match status" value="1"/>
</dbReference>
<accession>A0A6A5HBW9</accession>
<dbReference type="SUPFAM" id="SSF53098">
    <property type="entry name" value="Ribonuclease H-like"/>
    <property type="match status" value="1"/>
</dbReference>
<sequence length="352" mass="39599">MPFSDIRCVNHSLNLVAQHMVVPLDAHSLELLPVSKQLEKVSRIFKLAQIISGGLRGNVNACQNLSRLPALPIETRWMNGLKCLKDIIILSDEISLVIGMLPTKVRSAHHELFNESLKVAKSTLLVMEPLLDYNQLYQTQSEVTLHLVLPTYKLLETRFNSLLSGKFDDVSLHDLDSICSETVDALSRSGLAVLPHYYEEFDSVHFAAVYISPKTKKMLSFSCSERQKAKSYILSLLPQEIRLPVTPKPIKSSSSVSKLLSLVSDVYESEHVDALSNESVEDYWKSRRNVYPHLFDVALKVLSVVPSESVCESALSQAAFLLDKRRTRLSYLKAEYVVLGTQLTNKYPELLP</sequence>
<proteinExistence type="predicted"/>
<gene>
    <name evidence="2" type="ORF">GCK72_004695</name>
</gene>
<dbReference type="Proteomes" id="UP000483820">
    <property type="component" value="Chromosome II"/>
</dbReference>
<dbReference type="InterPro" id="IPR012337">
    <property type="entry name" value="RNaseH-like_sf"/>
</dbReference>
<dbReference type="InterPro" id="IPR008906">
    <property type="entry name" value="HATC_C_dom"/>
</dbReference>
<dbReference type="AlphaFoldDB" id="A0A6A5HBW9"/>
<name>A0A6A5HBW9_CAERE</name>
<evidence type="ECO:0000313" key="3">
    <source>
        <dbReference type="Proteomes" id="UP000483820"/>
    </source>
</evidence>
<dbReference type="GO" id="GO:0046983">
    <property type="term" value="F:protein dimerization activity"/>
    <property type="evidence" value="ECO:0007669"/>
    <property type="project" value="InterPro"/>
</dbReference>
<dbReference type="Pfam" id="PF05699">
    <property type="entry name" value="Dimer_Tnp_hAT"/>
    <property type="match status" value="1"/>
</dbReference>
<evidence type="ECO:0000259" key="1">
    <source>
        <dbReference type="Pfam" id="PF05699"/>
    </source>
</evidence>
<dbReference type="KEGG" id="crq:GCK72_004695"/>
<dbReference type="CTD" id="9805670"/>
<comment type="caution">
    <text evidence="2">The sequence shown here is derived from an EMBL/GenBank/DDBJ whole genome shotgun (WGS) entry which is preliminary data.</text>
</comment>
<dbReference type="EMBL" id="WUAV01000002">
    <property type="protein sequence ID" value="KAF1764745.1"/>
    <property type="molecule type" value="Genomic_DNA"/>
</dbReference>
<protein>
    <recommendedName>
        <fullName evidence="1">HAT C-terminal dimerisation domain-containing protein</fullName>
    </recommendedName>
</protein>
<dbReference type="PANTHER" id="PTHR37432">
    <property type="entry name" value="PROTEIN CBG21304"/>
    <property type="match status" value="1"/>
</dbReference>
<organism evidence="2 3">
    <name type="scientific">Caenorhabditis remanei</name>
    <name type="common">Caenorhabditis vulgaris</name>
    <dbReference type="NCBI Taxonomy" id="31234"/>
    <lineage>
        <taxon>Eukaryota</taxon>
        <taxon>Metazoa</taxon>
        <taxon>Ecdysozoa</taxon>
        <taxon>Nematoda</taxon>
        <taxon>Chromadorea</taxon>
        <taxon>Rhabditida</taxon>
        <taxon>Rhabditina</taxon>
        <taxon>Rhabditomorpha</taxon>
        <taxon>Rhabditoidea</taxon>
        <taxon>Rhabditidae</taxon>
        <taxon>Peloderinae</taxon>
        <taxon>Caenorhabditis</taxon>
    </lineage>
</organism>
<reference evidence="2 3" key="1">
    <citation type="submission" date="2019-12" db="EMBL/GenBank/DDBJ databases">
        <title>Chromosome-level assembly of the Caenorhabditis remanei genome.</title>
        <authorList>
            <person name="Teterina A.A."/>
            <person name="Willis J.H."/>
            <person name="Phillips P.C."/>
        </authorList>
    </citation>
    <scope>NUCLEOTIDE SEQUENCE [LARGE SCALE GENOMIC DNA]</scope>
    <source>
        <strain evidence="2 3">PX506</strain>
        <tissue evidence="2">Whole organism</tissue>
    </source>
</reference>
<dbReference type="GeneID" id="9805670"/>
<evidence type="ECO:0000313" key="2">
    <source>
        <dbReference type="EMBL" id="KAF1764745.1"/>
    </source>
</evidence>
<feature type="domain" description="HAT C-terminal dimerisation" evidence="1">
    <location>
        <begin position="272"/>
        <end position="334"/>
    </location>
</feature>